<dbReference type="PANTHER" id="PTHR22911">
    <property type="entry name" value="ACYL-MALONYL CONDENSING ENZYME-RELATED"/>
    <property type="match status" value="1"/>
</dbReference>
<protein>
    <submittedName>
        <fullName evidence="9">DMT family transporter</fullName>
    </submittedName>
</protein>
<feature type="domain" description="EamA" evidence="8">
    <location>
        <begin position="170"/>
        <end position="296"/>
    </location>
</feature>
<comment type="subcellular location">
    <subcellularLocation>
        <location evidence="1">Membrane</location>
        <topology evidence="1">Multi-pass membrane protein</topology>
    </subcellularLocation>
</comment>
<evidence type="ECO:0000256" key="1">
    <source>
        <dbReference type="ARBA" id="ARBA00004141"/>
    </source>
</evidence>
<accession>A0ABT9JFZ6</accession>
<feature type="transmembrane region" description="Helical" evidence="7">
    <location>
        <begin position="146"/>
        <end position="164"/>
    </location>
</feature>
<feature type="compositionally biased region" description="Low complexity" evidence="6">
    <location>
        <begin position="1"/>
        <end position="18"/>
    </location>
</feature>
<evidence type="ECO:0000256" key="4">
    <source>
        <dbReference type="ARBA" id="ARBA00022989"/>
    </source>
</evidence>
<keyword evidence="5 7" id="KW-0472">Membrane</keyword>
<feature type="domain" description="EamA" evidence="8">
    <location>
        <begin position="29"/>
        <end position="160"/>
    </location>
</feature>
<feature type="transmembrane region" description="Helical" evidence="7">
    <location>
        <begin position="199"/>
        <end position="219"/>
    </location>
</feature>
<dbReference type="Proteomes" id="UP001224997">
    <property type="component" value="Unassembled WGS sequence"/>
</dbReference>
<feature type="transmembrane region" description="Helical" evidence="7">
    <location>
        <begin position="286"/>
        <end position="303"/>
    </location>
</feature>
<dbReference type="InterPro" id="IPR037185">
    <property type="entry name" value="EmrE-like"/>
</dbReference>
<sequence length="324" mass="33242">MAKAIGRAGPQGPLQAGPGADGGGQNARAALLMTLGMAGFAFEDTLLKLLSRAMPTGQVLMIVGLAGMVVFGSWVALRGGGLRPRDLLHRGVLARNLCEAICAICFVTALATGDLSIASAILQALPLLMTLGAALFLSEPVGWRRWLSILAGFAGVLLIVRPGTDAYQPASLLALIAVLALAARDLITRRLPPGIGSGMLTASAFGAMAFAGAVLALLGGQRMMMPDARQAAMLLACVGFGLGGYLAMVIATRIGEIGAIAPFRYSRLIFAILLAMAVFGERPDGWTLAGAGIIAAAGGYAMWREARLRGRPRTASPGGPIPPG</sequence>
<feature type="transmembrane region" description="Helical" evidence="7">
    <location>
        <begin position="263"/>
        <end position="280"/>
    </location>
</feature>
<dbReference type="SUPFAM" id="SSF103481">
    <property type="entry name" value="Multidrug resistance efflux transporter EmrE"/>
    <property type="match status" value="2"/>
</dbReference>
<feature type="transmembrane region" description="Helical" evidence="7">
    <location>
        <begin position="92"/>
        <end position="111"/>
    </location>
</feature>
<name>A0ABT9JFZ6_9RHOB</name>
<dbReference type="Pfam" id="PF00892">
    <property type="entry name" value="EamA"/>
    <property type="match status" value="2"/>
</dbReference>
<gene>
    <name evidence="9" type="ORF">Q5Y72_13035</name>
</gene>
<proteinExistence type="inferred from homology"/>
<keyword evidence="4 7" id="KW-1133">Transmembrane helix</keyword>
<evidence type="ECO:0000256" key="7">
    <source>
        <dbReference type="SAM" id="Phobius"/>
    </source>
</evidence>
<dbReference type="InterPro" id="IPR000620">
    <property type="entry name" value="EamA_dom"/>
</dbReference>
<keyword evidence="3 7" id="KW-0812">Transmembrane</keyword>
<keyword evidence="10" id="KW-1185">Reference proteome</keyword>
<feature type="transmembrane region" description="Helical" evidence="7">
    <location>
        <begin position="170"/>
        <end position="187"/>
    </location>
</feature>
<dbReference type="RefSeq" id="WP_305963854.1">
    <property type="nucleotide sequence ID" value="NZ_JAVAMQ010000011.1"/>
</dbReference>
<evidence type="ECO:0000256" key="2">
    <source>
        <dbReference type="ARBA" id="ARBA00009853"/>
    </source>
</evidence>
<comment type="caution">
    <text evidence="9">The sequence shown here is derived from an EMBL/GenBank/DDBJ whole genome shotgun (WGS) entry which is preliminary data.</text>
</comment>
<evidence type="ECO:0000259" key="8">
    <source>
        <dbReference type="Pfam" id="PF00892"/>
    </source>
</evidence>
<evidence type="ECO:0000313" key="9">
    <source>
        <dbReference type="EMBL" id="MDP5308012.1"/>
    </source>
</evidence>
<dbReference type="PANTHER" id="PTHR22911:SF6">
    <property type="entry name" value="SOLUTE CARRIER FAMILY 35 MEMBER G1"/>
    <property type="match status" value="1"/>
</dbReference>
<feature type="transmembrane region" description="Helical" evidence="7">
    <location>
        <begin position="117"/>
        <end position="137"/>
    </location>
</feature>
<evidence type="ECO:0000256" key="5">
    <source>
        <dbReference type="ARBA" id="ARBA00023136"/>
    </source>
</evidence>
<evidence type="ECO:0000313" key="10">
    <source>
        <dbReference type="Proteomes" id="UP001224997"/>
    </source>
</evidence>
<comment type="similarity">
    <text evidence="2">Belongs to the drug/metabolite transporter (DMT) superfamily. 10 TMS drug/metabolite exporter (DME) (TC 2.A.7.3) family.</text>
</comment>
<reference evidence="9 10" key="1">
    <citation type="submission" date="2023-08" db="EMBL/GenBank/DDBJ databases">
        <authorList>
            <person name="Park J.-S."/>
        </authorList>
    </citation>
    <scope>NUCLEOTIDE SEQUENCE [LARGE SCALE GENOMIC DNA]</scope>
    <source>
        <strain evidence="9 10">2205BS29-5</strain>
    </source>
</reference>
<dbReference type="Gene3D" id="1.10.3730.20">
    <property type="match status" value="1"/>
</dbReference>
<evidence type="ECO:0000256" key="6">
    <source>
        <dbReference type="SAM" id="MobiDB-lite"/>
    </source>
</evidence>
<evidence type="ECO:0000256" key="3">
    <source>
        <dbReference type="ARBA" id="ARBA00022692"/>
    </source>
</evidence>
<feature type="region of interest" description="Disordered" evidence="6">
    <location>
        <begin position="1"/>
        <end position="21"/>
    </location>
</feature>
<organism evidence="9 10">
    <name type="scientific">Paracoccus spongiarum</name>
    <dbReference type="NCBI Taxonomy" id="3064387"/>
    <lineage>
        <taxon>Bacteria</taxon>
        <taxon>Pseudomonadati</taxon>
        <taxon>Pseudomonadota</taxon>
        <taxon>Alphaproteobacteria</taxon>
        <taxon>Rhodobacterales</taxon>
        <taxon>Paracoccaceae</taxon>
        <taxon>Paracoccus</taxon>
    </lineage>
</organism>
<feature type="transmembrane region" description="Helical" evidence="7">
    <location>
        <begin position="231"/>
        <end position="251"/>
    </location>
</feature>
<dbReference type="EMBL" id="JAVAMQ010000011">
    <property type="protein sequence ID" value="MDP5308012.1"/>
    <property type="molecule type" value="Genomic_DNA"/>
</dbReference>
<feature type="transmembrane region" description="Helical" evidence="7">
    <location>
        <begin position="59"/>
        <end position="80"/>
    </location>
</feature>